<proteinExistence type="predicted"/>
<dbReference type="EMBL" id="GGEC01011192">
    <property type="protein sequence ID" value="MBW91675.1"/>
    <property type="molecule type" value="Transcribed_RNA"/>
</dbReference>
<protein>
    <submittedName>
        <fullName evidence="1">E3 ubiquitin-protein ligase BRE1-like 1 isoform X2</fullName>
    </submittedName>
</protein>
<accession>A0A2P2JDY1</accession>
<sequence length="34" mass="4112">MLLVIGPKINKRNWKRWSLLLENFQIKLLLGCWS</sequence>
<evidence type="ECO:0000313" key="1">
    <source>
        <dbReference type="EMBL" id="MBW91675.1"/>
    </source>
</evidence>
<organism evidence="1">
    <name type="scientific">Rhizophora mucronata</name>
    <name type="common">Asiatic mangrove</name>
    <dbReference type="NCBI Taxonomy" id="61149"/>
    <lineage>
        <taxon>Eukaryota</taxon>
        <taxon>Viridiplantae</taxon>
        <taxon>Streptophyta</taxon>
        <taxon>Embryophyta</taxon>
        <taxon>Tracheophyta</taxon>
        <taxon>Spermatophyta</taxon>
        <taxon>Magnoliopsida</taxon>
        <taxon>eudicotyledons</taxon>
        <taxon>Gunneridae</taxon>
        <taxon>Pentapetalae</taxon>
        <taxon>rosids</taxon>
        <taxon>fabids</taxon>
        <taxon>Malpighiales</taxon>
        <taxon>Rhizophoraceae</taxon>
        <taxon>Rhizophora</taxon>
    </lineage>
</organism>
<dbReference type="AlphaFoldDB" id="A0A2P2JDY1"/>
<reference evidence="1" key="1">
    <citation type="submission" date="2018-02" db="EMBL/GenBank/DDBJ databases">
        <title>Rhizophora mucronata_Transcriptome.</title>
        <authorList>
            <person name="Meera S.P."/>
            <person name="Sreeshan A."/>
            <person name="Augustine A."/>
        </authorList>
    </citation>
    <scope>NUCLEOTIDE SEQUENCE</scope>
    <source>
        <tissue evidence="1">Leaf</tissue>
    </source>
</reference>
<name>A0A2P2JDY1_RHIMU</name>